<dbReference type="Proteomes" id="UP001217089">
    <property type="component" value="Unassembled WGS sequence"/>
</dbReference>
<feature type="region of interest" description="Disordered" evidence="1">
    <location>
        <begin position="407"/>
        <end position="437"/>
    </location>
</feature>
<sequence>MSNRNQPKILEITDNGGNHFIMDSEQVVSNPFEEKQNEALNIMGKRASVTEKLTSAKNNLCENHFSIRRGKLEREVNIKMKQLHDNSSRLRYEVKLFDIHKRKNELVTKKRVEPERDFTYDATQINNSEKRLGVMSDCYYLEKKQGYKLRDKAKKDLDTPMAKKAQEFLRQQKMEEKLKEGRSTPKLSNNHVPLWKRRGSKSAPAGSKHGSTRFENKENFDDKLPTIHIGKRKESHVKFSLNEGIKNNMRTPTPELLSRSLTFFSGMRRRSVWHNGSDDEDDDDEYIDTGKLRTLLYGDQFSECPGTISPSLRTSTRESARSMSIIRRNQNRPITQEMMQQERKRINNKIKRFFDKIEIESIGSLSDDEEDTTVNQPPPPKVGIQNQASKMMNVFSKPVENTNAFQATVIKPKESEDKKSASTNRSKSVQSNHSLKAGKQKKNLWEYIQVQLDKGNLKRALTPSELILQQMTGLDLMDSKEKHIPLHAANRALRHTPTFKMRKVVQNLNAKSHEI</sequence>
<feature type="compositionally biased region" description="Basic and acidic residues" evidence="1">
    <location>
        <begin position="411"/>
        <end position="420"/>
    </location>
</feature>
<feature type="compositionally biased region" description="Polar residues" evidence="1">
    <location>
        <begin position="421"/>
        <end position="434"/>
    </location>
</feature>
<comment type="caution">
    <text evidence="2">The sequence shown here is derived from an EMBL/GenBank/DDBJ whole genome shotgun (WGS) entry which is preliminary data.</text>
</comment>
<proteinExistence type="predicted"/>
<dbReference type="EMBL" id="JARBDR010000917">
    <property type="protein sequence ID" value="KAJ8302941.1"/>
    <property type="molecule type" value="Genomic_DNA"/>
</dbReference>
<organism evidence="2 3">
    <name type="scientific">Tegillarca granosa</name>
    <name type="common">Malaysian cockle</name>
    <name type="synonym">Anadara granosa</name>
    <dbReference type="NCBI Taxonomy" id="220873"/>
    <lineage>
        <taxon>Eukaryota</taxon>
        <taxon>Metazoa</taxon>
        <taxon>Spiralia</taxon>
        <taxon>Lophotrochozoa</taxon>
        <taxon>Mollusca</taxon>
        <taxon>Bivalvia</taxon>
        <taxon>Autobranchia</taxon>
        <taxon>Pteriomorphia</taxon>
        <taxon>Arcoida</taxon>
        <taxon>Arcoidea</taxon>
        <taxon>Arcidae</taxon>
        <taxon>Tegillarca</taxon>
    </lineage>
</organism>
<evidence type="ECO:0000256" key="1">
    <source>
        <dbReference type="SAM" id="MobiDB-lite"/>
    </source>
</evidence>
<name>A0ABQ9EET4_TEGGR</name>
<protein>
    <submittedName>
        <fullName evidence="2">Uncharacterized protein</fullName>
    </submittedName>
</protein>
<keyword evidence="3" id="KW-1185">Reference proteome</keyword>
<reference evidence="2 3" key="1">
    <citation type="submission" date="2022-12" db="EMBL/GenBank/DDBJ databases">
        <title>Chromosome-level genome of Tegillarca granosa.</title>
        <authorList>
            <person name="Kim J."/>
        </authorList>
    </citation>
    <scope>NUCLEOTIDE SEQUENCE [LARGE SCALE GENOMIC DNA]</scope>
    <source>
        <strain evidence="2">Teg-2019</strain>
        <tissue evidence="2">Adductor muscle</tissue>
    </source>
</reference>
<evidence type="ECO:0000313" key="2">
    <source>
        <dbReference type="EMBL" id="KAJ8302941.1"/>
    </source>
</evidence>
<feature type="region of interest" description="Disordered" evidence="1">
    <location>
        <begin position="177"/>
        <end position="219"/>
    </location>
</feature>
<accession>A0ABQ9EET4</accession>
<evidence type="ECO:0000313" key="3">
    <source>
        <dbReference type="Proteomes" id="UP001217089"/>
    </source>
</evidence>
<gene>
    <name evidence="2" type="ORF">KUTeg_019337</name>
</gene>